<feature type="compositionally biased region" description="Basic residues" evidence="1">
    <location>
        <begin position="466"/>
        <end position="482"/>
    </location>
</feature>
<reference evidence="2" key="1">
    <citation type="submission" date="2015-01" db="EMBL/GenBank/DDBJ databases">
        <title>The Genome Sequence of Cryptococcus gattii CA1280.</title>
        <authorList>
            <consortium name="The Broad Institute Genomics Platform"/>
            <person name="Cuomo C."/>
            <person name="Litvintseva A."/>
            <person name="Chen Y."/>
            <person name="Heitman J."/>
            <person name="Sun S."/>
            <person name="Springer D."/>
            <person name="Dromer F."/>
            <person name="Young S."/>
            <person name="Zeng Q."/>
            <person name="Gargeya S."/>
            <person name="Abouelleil A."/>
            <person name="Alvarado L."/>
            <person name="Chapman S.B."/>
            <person name="Gainer-Dewar J."/>
            <person name="Goldberg J."/>
            <person name="Griggs A."/>
            <person name="Gujja S."/>
            <person name="Hansen M."/>
            <person name="Howarth C."/>
            <person name="Imamovic A."/>
            <person name="Larimer J."/>
            <person name="Murphy C."/>
            <person name="Naylor J."/>
            <person name="Pearson M."/>
            <person name="Priest M."/>
            <person name="Roberts A."/>
            <person name="Saif S."/>
            <person name="Shea T."/>
            <person name="Sykes S."/>
            <person name="Wortman J."/>
            <person name="Nusbaum C."/>
            <person name="Birren B."/>
        </authorList>
    </citation>
    <scope>NUCLEOTIDE SEQUENCE [LARGE SCALE GENOMIC DNA]</scope>
    <source>
        <strain evidence="2">CA1280</strain>
    </source>
</reference>
<evidence type="ECO:0008006" key="3">
    <source>
        <dbReference type="Google" id="ProtNLM"/>
    </source>
</evidence>
<protein>
    <recommendedName>
        <fullName evidence="3">BHLH domain-containing protein</fullName>
    </recommendedName>
</protein>
<dbReference type="PANTHER" id="PTHR47336">
    <property type="entry name" value="TRANSCRIPTION FACTOR HMS1-RELATED"/>
    <property type="match status" value="1"/>
</dbReference>
<dbReference type="GO" id="GO:0046983">
    <property type="term" value="F:protein dimerization activity"/>
    <property type="evidence" value="ECO:0007669"/>
    <property type="project" value="InterPro"/>
</dbReference>
<dbReference type="PANTHER" id="PTHR47336:SF2">
    <property type="entry name" value="TRANSCRIPTION FACTOR HMS1-RELATED"/>
    <property type="match status" value="1"/>
</dbReference>
<feature type="region of interest" description="Disordered" evidence="1">
    <location>
        <begin position="50"/>
        <end position="119"/>
    </location>
</feature>
<dbReference type="SUPFAM" id="SSF47459">
    <property type="entry name" value="HLH, helix-loop-helix DNA-binding domain"/>
    <property type="match status" value="1"/>
</dbReference>
<feature type="compositionally biased region" description="Polar residues" evidence="1">
    <location>
        <begin position="61"/>
        <end position="92"/>
    </location>
</feature>
<dbReference type="OrthoDB" id="2133190at2759"/>
<feature type="region of interest" description="Disordered" evidence="1">
    <location>
        <begin position="990"/>
        <end position="1012"/>
    </location>
</feature>
<gene>
    <name evidence="2" type="ORF">I312_03606</name>
</gene>
<name>A0A0D0TL56_CRYGA</name>
<proteinExistence type="predicted"/>
<feature type="compositionally biased region" description="Low complexity" evidence="1">
    <location>
        <begin position="97"/>
        <end position="118"/>
    </location>
</feature>
<sequence length="1012" mass="109851">MPTSLYNTQFDQEEQDSIFLASDVLPTDALFPPELTAPFSDSQFLFENSSDDLGRYDQRRGSLSSNEDSLPFLSPTNPQSMSSTSPRHSLSPLTGEPSFHPTSHSPHSHSSASPLSSSGTDDVLLARSFEGVSGGELDMFLLPEPSNDYPVNSDGFGGQKSGQSLFLPGRTEGFNGMGDEWMQNLFKDPVQGNGFDDINQQPQPQSGGFDFSQILAGLQQQSQQQSLQQLQQQVGQTIQPQMVKQEPLVKQDSWGHEQNLSNSQHGFIFTHPSFAPTNQSQDVKSASIPRTASVRRPTTSKTEAVTAAAPTPIGKHNKTERRYRQKVQAAQADLRDAIPALRLLYGTSTPEQLATTDIRAPDGTVDGLGEVTRPNASAKATILIGARVYIELLQKRSAKLQRMVNELETFRRAVEGEAGLAAWKEDFGRREAEIERVEAEQLAAKLKDEEDESEGEDDDADEEPAKKRKRTTAPRAKPKAAVKTKITPQSTAAVGARVFAAFAMSFSFVPSASTVFRAPPQPQALATDKVLGHATNQQILARVPLIVAEHTSRLLARSLPSALVPVPATLLEWVWRLVVAVVLAVAMRPIISKWTTKSGEKIRPGTVEGVLKDVVGIVSRKKVQKTEWERFAAGVIGGANNASTLAKWHTILHLNVTASSPYSLALLALLQPEFPLLRSPQQIWFTAQSRVDGTTPPALVTVLGLPLHEALRCLSSLPPTSAPLSALAEQITLIHVHDLYTRFFIHLVEASTISPLTTTSLKSLLSTLESHNLGANLKASAFDKEIKSVMQGTQKGSVVHALGLVLIGLWGIFTGPSPSAQASLAAALATEQASCASHGLSSVSALLELLYPGCAPISQANALASPPLSPNAQKVDTLALSIIEYLSLLLTTSRSTEAAITDREGRKEESLGVQRKVVKLRGFLNKTGWVGVESEVDADEFEEVYDQSEDFTLGDEADKRDFRPHQLESERIHYERAKERLVDILAKIGRRAAGRASGRDEDSGLEGDLDEL</sequence>
<dbReference type="HOGENOM" id="CLU_329550_0_0_1"/>
<feature type="compositionally biased region" description="Polar residues" evidence="1">
    <location>
        <begin position="275"/>
        <end position="303"/>
    </location>
</feature>
<evidence type="ECO:0000313" key="2">
    <source>
        <dbReference type="EMBL" id="KIR47277.1"/>
    </source>
</evidence>
<feature type="compositionally biased region" description="Acidic residues" evidence="1">
    <location>
        <begin position="449"/>
        <end position="462"/>
    </location>
</feature>
<dbReference type="InterPro" id="IPR052099">
    <property type="entry name" value="Regulatory_TF_Diverse"/>
</dbReference>
<dbReference type="AlphaFoldDB" id="A0A0D0TL56"/>
<feature type="region of interest" description="Disordered" evidence="1">
    <location>
        <begin position="274"/>
        <end position="307"/>
    </location>
</feature>
<dbReference type="CDD" id="cd11395">
    <property type="entry name" value="bHLHzip_SREBP_like"/>
    <property type="match status" value="1"/>
</dbReference>
<feature type="compositionally biased region" description="Acidic residues" evidence="1">
    <location>
        <begin position="1003"/>
        <end position="1012"/>
    </location>
</feature>
<accession>A0A0D0TL56</accession>
<organism evidence="2">
    <name type="scientific">Cryptococcus bacillisporus CA1280</name>
    <dbReference type="NCBI Taxonomy" id="1296109"/>
    <lineage>
        <taxon>Eukaryota</taxon>
        <taxon>Fungi</taxon>
        <taxon>Dikarya</taxon>
        <taxon>Basidiomycota</taxon>
        <taxon>Agaricomycotina</taxon>
        <taxon>Tremellomycetes</taxon>
        <taxon>Tremellales</taxon>
        <taxon>Cryptococcaceae</taxon>
        <taxon>Cryptococcus</taxon>
        <taxon>Cryptococcus gattii species complex</taxon>
    </lineage>
</organism>
<evidence type="ECO:0000256" key="1">
    <source>
        <dbReference type="SAM" id="MobiDB-lite"/>
    </source>
</evidence>
<dbReference type="InterPro" id="IPR036638">
    <property type="entry name" value="HLH_DNA-bd_sf"/>
</dbReference>
<dbReference type="EMBL" id="KN847981">
    <property type="protein sequence ID" value="KIR47277.1"/>
    <property type="molecule type" value="Genomic_DNA"/>
</dbReference>
<feature type="region of interest" description="Disordered" evidence="1">
    <location>
        <begin position="443"/>
        <end position="484"/>
    </location>
</feature>
<dbReference type="Gene3D" id="4.10.280.10">
    <property type="entry name" value="Helix-loop-helix DNA-binding domain"/>
    <property type="match status" value="1"/>
</dbReference>